<dbReference type="EMBL" id="CAJVPZ010013813">
    <property type="protein sequence ID" value="CAG8652117.1"/>
    <property type="molecule type" value="Genomic_DNA"/>
</dbReference>
<accession>A0A9N9DWV7</accession>
<feature type="non-terminal residue" evidence="1">
    <location>
        <position position="84"/>
    </location>
</feature>
<sequence length="84" mass="9364">QLVLIETQDSSCIKLSDGCIYHVNNIEDLAIRRGKASGSKTQQASFEDVEAENNKTGISRCKCGLYHKIGYYAPRCPNKKNTQI</sequence>
<name>A0A9N9DWV7_9GLOM</name>
<comment type="caution">
    <text evidence="1">The sequence shown here is derived from an EMBL/GenBank/DDBJ whole genome shotgun (WGS) entry which is preliminary data.</text>
</comment>
<dbReference type="OrthoDB" id="2381963at2759"/>
<protein>
    <submittedName>
        <fullName evidence="1">10379_t:CDS:1</fullName>
    </submittedName>
</protein>
<dbReference type="AlphaFoldDB" id="A0A9N9DWV7"/>
<gene>
    <name evidence="1" type="ORF">RFULGI_LOCUS8499</name>
</gene>
<organism evidence="1 2">
    <name type="scientific">Racocetra fulgida</name>
    <dbReference type="NCBI Taxonomy" id="60492"/>
    <lineage>
        <taxon>Eukaryota</taxon>
        <taxon>Fungi</taxon>
        <taxon>Fungi incertae sedis</taxon>
        <taxon>Mucoromycota</taxon>
        <taxon>Glomeromycotina</taxon>
        <taxon>Glomeromycetes</taxon>
        <taxon>Diversisporales</taxon>
        <taxon>Gigasporaceae</taxon>
        <taxon>Racocetra</taxon>
    </lineage>
</organism>
<proteinExistence type="predicted"/>
<evidence type="ECO:0000313" key="2">
    <source>
        <dbReference type="Proteomes" id="UP000789396"/>
    </source>
</evidence>
<dbReference type="Proteomes" id="UP000789396">
    <property type="component" value="Unassembled WGS sequence"/>
</dbReference>
<reference evidence="1" key="1">
    <citation type="submission" date="2021-06" db="EMBL/GenBank/DDBJ databases">
        <authorList>
            <person name="Kallberg Y."/>
            <person name="Tangrot J."/>
            <person name="Rosling A."/>
        </authorList>
    </citation>
    <scope>NUCLEOTIDE SEQUENCE</scope>
    <source>
        <strain evidence="1">IN212</strain>
    </source>
</reference>
<evidence type="ECO:0000313" key="1">
    <source>
        <dbReference type="EMBL" id="CAG8652117.1"/>
    </source>
</evidence>
<keyword evidence="2" id="KW-1185">Reference proteome</keyword>